<dbReference type="AlphaFoldDB" id="A0A0W8FUH8"/>
<comment type="caution">
    <text evidence="1">The sequence shown here is derived from an EMBL/GenBank/DDBJ whole genome shotgun (WGS) entry which is preliminary data.</text>
</comment>
<reference evidence="1" key="1">
    <citation type="journal article" date="2015" name="Proc. Natl. Acad. Sci. U.S.A.">
        <title>Networks of energetic and metabolic interactions define dynamics in microbial communities.</title>
        <authorList>
            <person name="Embree M."/>
            <person name="Liu J.K."/>
            <person name="Al-Bassam M.M."/>
            <person name="Zengler K."/>
        </authorList>
    </citation>
    <scope>NUCLEOTIDE SEQUENCE</scope>
</reference>
<dbReference type="EMBL" id="LNQE01000844">
    <property type="protein sequence ID" value="KUG24508.1"/>
    <property type="molecule type" value="Genomic_DNA"/>
</dbReference>
<evidence type="ECO:0000313" key="1">
    <source>
        <dbReference type="EMBL" id="KUG24508.1"/>
    </source>
</evidence>
<gene>
    <name evidence="1" type="ORF">ASZ90_005618</name>
</gene>
<protein>
    <submittedName>
        <fullName evidence="1">Uncharacterized protein</fullName>
    </submittedName>
</protein>
<organism evidence="1">
    <name type="scientific">hydrocarbon metagenome</name>
    <dbReference type="NCBI Taxonomy" id="938273"/>
    <lineage>
        <taxon>unclassified sequences</taxon>
        <taxon>metagenomes</taxon>
        <taxon>ecological metagenomes</taxon>
    </lineage>
</organism>
<sequence length="45" mass="4626">MEKSLVCQGNIDRYANALSVANFVGPDLSGSASCPAYACPSPCFA</sequence>
<name>A0A0W8FUH8_9ZZZZ</name>
<proteinExistence type="predicted"/>
<accession>A0A0W8FUH8</accession>